<organism evidence="9 10">
    <name type="scientific">Candidatus Muproteobacteria bacterium RBG_16_65_31</name>
    <dbReference type="NCBI Taxonomy" id="1817759"/>
    <lineage>
        <taxon>Bacteria</taxon>
        <taxon>Pseudomonadati</taxon>
        <taxon>Pseudomonadota</taxon>
        <taxon>Candidatus Muproteobacteria</taxon>
    </lineage>
</organism>
<dbReference type="InterPro" id="IPR000774">
    <property type="entry name" value="PPIase_FKBP_N"/>
</dbReference>
<dbReference type="Gene3D" id="3.10.50.40">
    <property type="match status" value="1"/>
</dbReference>
<dbReference type="AlphaFoldDB" id="A0A1F6TDY3"/>
<dbReference type="PANTHER" id="PTHR43811:SF19">
    <property type="entry name" value="39 KDA FK506-BINDING NUCLEAR PROTEIN"/>
    <property type="match status" value="1"/>
</dbReference>
<comment type="similarity">
    <text evidence="2 6">Belongs to the FKBP-type PPIase family.</text>
</comment>
<evidence type="ECO:0000313" key="9">
    <source>
        <dbReference type="EMBL" id="OGI43275.1"/>
    </source>
</evidence>
<proteinExistence type="inferred from homology"/>
<evidence type="ECO:0000256" key="3">
    <source>
        <dbReference type="ARBA" id="ARBA00023110"/>
    </source>
</evidence>
<accession>A0A1F6TDY3</accession>
<dbReference type="InterPro" id="IPR046357">
    <property type="entry name" value="PPIase_dom_sf"/>
</dbReference>
<evidence type="ECO:0000256" key="6">
    <source>
        <dbReference type="RuleBase" id="RU003915"/>
    </source>
</evidence>
<name>A0A1F6TDY3_9PROT</name>
<dbReference type="PROSITE" id="PS50059">
    <property type="entry name" value="FKBP_PPIASE"/>
    <property type="match status" value="1"/>
</dbReference>
<feature type="domain" description="PPIase FKBP-type" evidence="8">
    <location>
        <begin position="139"/>
        <end position="225"/>
    </location>
</feature>
<evidence type="ECO:0000256" key="1">
    <source>
        <dbReference type="ARBA" id="ARBA00000971"/>
    </source>
</evidence>
<gene>
    <name evidence="9" type="ORF">A2V92_02925</name>
</gene>
<dbReference type="EC" id="5.2.1.8" evidence="6"/>
<dbReference type="InterPro" id="IPR036944">
    <property type="entry name" value="PPIase_FKBP_N_sf"/>
</dbReference>
<dbReference type="Pfam" id="PF01346">
    <property type="entry name" value="FKBP_N"/>
    <property type="match status" value="1"/>
</dbReference>
<feature type="chain" id="PRO_5009225461" description="Peptidyl-prolyl cis-trans isomerase" evidence="7">
    <location>
        <begin position="21"/>
        <end position="231"/>
    </location>
</feature>
<dbReference type="EMBL" id="MFST01000124">
    <property type="protein sequence ID" value="OGI43275.1"/>
    <property type="molecule type" value="Genomic_DNA"/>
</dbReference>
<evidence type="ECO:0000313" key="10">
    <source>
        <dbReference type="Proteomes" id="UP000179344"/>
    </source>
</evidence>
<protein>
    <recommendedName>
        <fullName evidence="6">Peptidyl-prolyl cis-trans isomerase</fullName>
        <ecNumber evidence="6">5.2.1.8</ecNumber>
    </recommendedName>
</protein>
<keyword evidence="3 5" id="KW-0697">Rotamase</keyword>
<reference evidence="9 10" key="1">
    <citation type="journal article" date="2016" name="Nat. Commun.">
        <title>Thousands of microbial genomes shed light on interconnected biogeochemical processes in an aquifer system.</title>
        <authorList>
            <person name="Anantharaman K."/>
            <person name="Brown C.T."/>
            <person name="Hug L.A."/>
            <person name="Sharon I."/>
            <person name="Castelle C.J."/>
            <person name="Probst A.J."/>
            <person name="Thomas B.C."/>
            <person name="Singh A."/>
            <person name="Wilkins M.J."/>
            <person name="Karaoz U."/>
            <person name="Brodie E.L."/>
            <person name="Williams K.H."/>
            <person name="Hubbard S.S."/>
            <person name="Banfield J.F."/>
        </authorList>
    </citation>
    <scope>NUCLEOTIDE SEQUENCE [LARGE SCALE GENOMIC DNA]</scope>
</reference>
<keyword evidence="4 5" id="KW-0413">Isomerase</keyword>
<dbReference type="Gene3D" id="1.10.287.460">
    <property type="entry name" value="Peptidyl-prolyl cis-trans isomerase, FKBP-type, N-terminal domain"/>
    <property type="match status" value="1"/>
</dbReference>
<feature type="signal peptide" evidence="7">
    <location>
        <begin position="1"/>
        <end position="20"/>
    </location>
</feature>
<evidence type="ECO:0000256" key="2">
    <source>
        <dbReference type="ARBA" id="ARBA00006577"/>
    </source>
</evidence>
<comment type="caution">
    <text evidence="9">The sequence shown here is derived from an EMBL/GenBank/DDBJ whole genome shotgun (WGS) entry which is preliminary data.</text>
</comment>
<dbReference type="GO" id="GO:0003755">
    <property type="term" value="F:peptidyl-prolyl cis-trans isomerase activity"/>
    <property type="evidence" value="ECO:0007669"/>
    <property type="project" value="UniProtKB-UniRule"/>
</dbReference>
<dbReference type="FunFam" id="3.10.50.40:FF:000006">
    <property type="entry name" value="Peptidyl-prolyl cis-trans isomerase"/>
    <property type="match status" value="1"/>
</dbReference>
<dbReference type="Pfam" id="PF00254">
    <property type="entry name" value="FKBP_C"/>
    <property type="match status" value="1"/>
</dbReference>
<evidence type="ECO:0000256" key="5">
    <source>
        <dbReference type="PROSITE-ProRule" id="PRU00277"/>
    </source>
</evidence>
<dbReference type="Proteomes" id="UP000179344">
    <property type="component" value="Unassembled WGS sequence"/>
</dbReference>
<dbReference type="GO" id="GO:0006457">
    <property type="term" value="P:protein folding"/>
    <property type="evidence" value="ECO:0007669"/>
    <property type="project" value="InterPro"/>
</dbReference>
<dbReference type="InterPro" id="IPR001179">
    <property type="entry name" value="PPIase_FKBP_dom"/>
</dbReference>
<sequence length="231" mass="25054">MKTGLLLGLAAALISLNAIGAEPAGLKTEKQKFSYTVGQQVGQNLKRQNLDVDPRTVAQGIQDALSGAQPRLKPEEMQAAIQAYQKKDLAKREALAKKNQEAGQAFLEANKKKEGIVVLPSGIQYQVLKEGDGKKPKETDTVEVHYRGTLVNGTEFDSSHKRNEPATFQVNGVIHGWQEILPLMKEGSKWQVFVPAEHAYGAQGAGGAIGPNETLIFEIELLAIKKEEKGG</sequence>
<keyword evidence="7" id="KW-0732">Signal</keyword>
<comment type="catalytic activity">
    <reaction evidence="1 5 6">
        <text>[protein]-peptidylproline (omega=180) = [protein]-peptidylproline (omega=0)</text>
        <dbReference type="Rhea" id="RHEA:16237"/>
        <dbReference type="Rhea" id="RHEA-COMP:10747"/>
        <dbReference type="Rhea" id="RHEA-COMP:10748"/>
        <dbReference type="ChEBI" id="CHEBI:83833"/>
        <dbReference type="ChEBI" id="CHEBI:83834"/>
        <dbReference type="EC" id="5.2.1.8"/>
    </reaction>
</comment>
<dbReference type="SUPFAM" id="SSF54534">
    <property type="entry name" value="FKBP-like"/>
    <property type="match status" value="1"/>
</dbReference>
<dbReference type="PANTHER" id="PTHR43811">
    <property type="entry name" value="FKBP-TYPE PEPTIDYL-PROLYL CIS-TRANS ISOMERASE FKPA"/>
    <property type="match status" value="1"/>
</dbReference>
<evidence type="ECO:0000256" key="7">
    <source>
        <dbReference type="SAM" id="SignalP"/>
    </source>
</evidence>
<evidence type="ECO:0000259" key="8">
    <source>
        <dbReference type="PROSITE" id="PS50059"/>
    </source>
</evidence>
<evidence type="ECO:0000256" key="4">
    <source>
        <dbReference type="ARBA" id="ARBA00023235"/>
    </source>
</evidence>